<evidence type="ECO:0000259" key="2">
    <source>
        <dbReference type="PROSITE" id="PS51144"/>
    </source>
</evidence>
<keyword evidence="1" id="KW-0732">Signal</keyword>
<dbReference type="SMART" id="SM01057">
    <property type="entry name" value="Carb_anhydrase"/>
    <property type="match status" value="1"/>
</dbReference>
<dbReference type="SUPFAM" id="SSF51069">
    <property type="entry name" value="Carbonic anhydrase"/>
    <property type="match status" value="1"/>
</dbReference>
<dbReference type="PANTHER" id="PTHR18952">
    <property type="entry name" value="CARBONIC ANHYDRASE"/>
    <property type="match status" value="1"/>
</dbReference>
<dbReference type="Proteomes" id="UP000800041">
    <property type="component" value="Unassembled WGS sequence"/>
</dbReference>
<evidence type="ECO:0000256" key="1">
    <source>
        <dbReference type="SAM" id="SignalP"/>
    </source>
</evidence>
<name>A0A6G1HEY8_9PEZI</name>
<dbReference type="OrthoDB" id="429145at2759"/>
<protein>
    <submittedName>
        <fullName evidence="3">Carbonic anhydrase</fullName>
    </submittedName>
</protein>
<dbReference type="Pfam" id="PF00194">
    <property type="entry name" value="Carb_anhydrase"/>
    <property type="match status" value="1"/>
</dbReference>
<dbReference type="InterPro" id="IPR001148">
    <property type="entry name" value="CA_dom"/>
</dbReference>
<dbReference type="GO" id="GO:0004089">
    <property type="term" value="F:carbonate dehydratase activity"/>
    <property type="evidence" value="ECO:0007669"/>
    <property type="project" value="InterPro"/>
</dbReference>
<dbReference type="PANTHER" id="PTHR18952:SF274">
    <property type="entry name" value="ALPHA-CARBONIC ANHYDRASE DOMAIN-CONTAINING PROTEIN"/>
    <property type="match status" value="1"/>
</dbReference>
<evidence type="ECO:0000313" key="3">
    <source>
        <dbReference type="EMBL" id="KAF1991725.1"/>
    </source>
</evidence>
<dbReference type="EMBL" id="ML977139">
    <property type="protein sequence ID" value="KAF1991725.1"/>
    <property type="molecule type" value="Genomic_DNA"/>
</dbReference>
<gene>
    <name evidence="3" type="ORF">K402DRAFT_346652</name>
</gene>
<dbReference type="PROSITE" id="PS51257">
    <property type="entry name" value="PROKAR_LIPOPROTEIN"/>
    <property type="match status" value="1"/>
</dbReference>
<proteinExistence type="predicted"/>
<feature type="signal peptide" evidence="1">
    <location>
        <begin position="1"/>
        <end position="20"/>
    </location>
</feature>
<accession>A0A6G1HEY8</accession>
<dbReference type="Gene3D" id="3.10.200.10">
    <property type="entry name" value="Alpha carbonic anhydrase"/>
    <property type="match status" value="1"/>
</dbReference>
<dbReference type="PROSITE" id="PS51144">
    <property type="entry name" value="ALPHA_CA_2"/>
    <property type="match status" value="1"/>
</dbReference>
<keyword evidence="4" id="KW-1185">Reference proteome</keyword>
<dbReference type="InterPro" id="IPR023561">
    <property type="entry name" value="Carbonic_anhydrase_a-class"/>
</dbReference>
<evidence type="ECO:0000313" key="4">
    <source>
        <dbReference type="Proteomes" id="UP000800041"/>
    </source>
</evidence>
<dbReference type="AlphaFoldDB" id="A0A6G1HEY8"/>
<feature type="chain" id="PRO_5026028593" evidence="1">
    <location>
        <begin position="21"/>
        <end position="276"/>
    </location>
</feature>
<dbReference type="GO" id="GO:0008270">
    <property type="term" value="F:zinc ion binding"/>
    <property type="evidence" value="ECO:0007669"/>
    <property type="project" value="InterPro"/>
</dbReference>
<feature type="domain" description="Alpha-carbonic anhydrase" evidence="2">
    <location>
        <begin position="38"/>
        <end position="276"/>
    </location>
</feature>
<dbReference type="InterPro" id="IPR041891">
    <property type="entry name" value="Alpha_CA_prokaryot-like"/>
</dbReference>
<sequence length="276" mass="31298">MLFRALLPFASFVSLGLACADHDNFRRESSLHKRAEGGNWTYEASYDWHKIDHDYELCQTGTTQSPIPLLVSQGLSLAHEPSFSFAPSSNGTFHNWGYGPAFTLDVANGSNLTANPKATFEDHHTGEEETVYLKGWHIHSPADHTVQGDRSKAEMHFVFGDAEGHERAVFAMRIDPGNHVSRFFSQLPPMISFRDKELELINVPLDLAGALEEVNFFREFWTYRGSLTSPPCTEGIRWYVARNILFVSNEQMQNFLRVSTYSARAEQEVWNHAINV</sequence>
<dbReference type="CDD" id="cd03124">
    <property type="entry name" value="alpha_CA_prokaryotic_like"/>
    <property type="match status" value="1"/>
</dbReference>
<dbReference type="InterPro" id="IPR036398">
    <property type="entry name" value="CA_dom_sf"/>
</dbReference>
<reference evidence="3" key="1">
    <citation type="journal article" date="2020" name="Stud. Mycol.">
        <title>101 Dothideomycetes genomes: a test case for predicting lifestyles and emergence of pathogens.</title>
        <authorList>
            <person name="Haridas S."/>
            <person name="Albert R."/>
            <person name="Binder M."/>
            <person name="Bloem J."/>
            <person name="Labutti K."/>
            <person name="Salamov A."/>
            <person name="Andreopoulos B."/>
            <person name="Baker S."/>
            <person name="Barry K."/>
            <person name="Bills G."/>
            <person name="Bluhm B."/>
            <person name="Cannon C."/>
            <person name="Castanera R."/>
            <person name="Culley D."/>
            <person name="Daum C."/>
            <person name="Ezra D."/>
            <person name="Gonzalez J."/>
            <person name="Henrissat B."/>
            <person name="Kuo A."/>
            <person name="Liang C."/>
            <person name="Lipzen A."/>
            <person name="Lutzoni F."/>
            <person name="Magnuson J."/>
            <person name="Mondo S."/>
            <person name="Nolan M."/>
            <person name="Ohm R."/>
            <person name="Pangilinan J."/>
            <person name="Park H.-J."/>
            <person name="Ramirez L."/>
            <person name="Alfaro M."/>
            <person name="Sun H."/>
            <person name="Tritt A."/>
            <person name="Yoshinaga Y."/>
            <person name="Zwiers L.-H."/>
            <person name="Turgeon B."/>
            <person name="Goodwin S."/>
            <person name="Spatafora J."/>
            <person name="Crous P."/>
            <person name="Grigoriev I."/>
        </authorList>
    </citation>
    <scope>NUCLEOTIDE SEQUENCE</scope>
    <source>
        <strain evidence="3">CBS 113979</strain>
    </source>
</reference>
<organism evidence="3 4">
    <name type="scientific">Aulographum hederae CBS 113979</name>
    <dbReference type="NCBI Taxonomy" id="1176131"/>
    <lineage>
        <taxon>Eukaryota</taxon>
        <taxon>Fungi</taxon>
        <taxon>Dikarya</taxon>
        <taxon>Ascomycota</taxon>
        <taxon>Pezizomycotina</taxon>
        <taxon>Dothideomycetes</taxon>
        <taxon>Pleosporomycetidae</taxon>
        <taxon>Aulographales</taxon>
        <taxon>Aulographaceae</taxon>
    </lineage>
</organism>